<dbReference type="EMBL" id="ML743560">
    <property type="protein sequence ID" value="KAE8140888.1"/>
    <property type="molecule type" value="Genomic_DNA"/>
</dbReference>
<dbReference type="OrthoDB" id="5952526at2759"/>
<evidence type="ECO:0000313" key="1">
    <source>
        <dbReference type="EMBL" id="KAE8140888.1"/>
    </source>
</evidence>
<dbReference type="GeneID" id="43635161"/>
<gene>
    <name evidence="1" type="ORF">BDV38DRAFT_10939</name>
</gene>
<dbReference type="Proteomes" id="UP000325672">
    <property type="component" value="Unassembled WGS sequence"/>
</dbReference>
<dbReference type="RefSeq" id="XP_031916951.1">
    <property type="nucleotide sequence ID" value="XM_032050951.1"/>
</dbReference>
<protein>
    <submittedName>
        <fullName evidence="1">Uncharacterized protein</fullName>
    </submittedName>
</protein>
<reference evidence="1 2" key="1">
    <citation type="submission" date="2019-04" db="EMBL/GenBank/DDBJ databases">
        <title>Friends and foes A comparative genomics study of 23 Aspergillus species from section Flavi.</title>
        <authorList>
            <consortium name="DOE Joint Genome Institute"/>
            <person name="Kjaerbolling I."/>
            <person name="Vesth T."/>
            <person name="Frisvad J.C."/>
            <person name="Nybo J.L."/>
            <person name="Theobald S."/>
            <person name="Kildgaard S."/>
            <person name="Isbrandt T."/>
            <person name="Kuo A."/>
            <person name="Sato A."/>
            <person name="Lyhne E.K."/>
            <person name="Kogle M.E."/>
            <person name="Wiebenga A."/>
            <person name="Kun R.S."/>
            <person name="Lubbers R.J."/>
            <person name="Makela M.R."/>
            <person name="Barry K."/>
            <person name="Chovatia M."/>
            <person name="Clum A."/>
            <person name="Daum C."/>
            <person name="Haridas S."/>
            <person name="He G."/>
            <person name="LaButti K."/>
            <person name="Lipzen A."/>
            <person name="Mondo S."/>
            <person name="Riley R."/>
            <person name="Salamov A."/>
            <person name="Simmons B.A."/>
            <person name="Magnuson J.K."/>
            <person name="Henrissat B."/>
            <person name="Mortensen U.H."/>
            <person name="Larsen T.O."/>
            <person name="Devries R.P."/>
            <person name="Grigoriev I.V."/>
            <person name="Machida M."/>
            <person name="Baker S.E."/>
            <person name="Andersen M.R."/>
        </authorList>
    </citation>
    <scope>NUCLEOTIDE SEQUENCE [LARGE SCALE GENOMIC DNA]</scope>
    <source>
        <strain evidence="1 2">CBS 117625</strain>
    </source>
</reference>
<keyword evidence="2" id="KW-1185">Reference proteome</keyword>
<accession>A0A5N6T3K7</accession>
<name>A0A5N6T3K7_ASPPS</name>
<dbReference type="AlphaFoldDB" id="A0A5N6T3K7"/>
<proteinExistence type="predicted"/>
<evidence type="ECO:0000313" key="2">
    <source>
        <dbReference type="Proteomes" id="UP000325672"/>
    </source>
</evidence>
<sequence length="136" mass="15294">MLRINKGQECYDFVKWWHTVCGSYGDNVPLPSSLGFNFTNADAFERLDLLSDRFSNSNYIVDLTLLKVKLLLGLRRLDQVALAFGATFPREILDMILSYVPLSSVVAGNCSALNDGALQKLIHELEEQVDVLLREV</sequence>
<organism evidence="1 2">
    <name type="scientific">Aspergillus pseudotamarii</name>
    <dbReference type="NCBI Taxonomy" id="132259"/>
    <lineage>
        <taxon>Eukaryota</taxon>
        <taxon>Fungi</taxon>
        <taxon>Dikarya</taxon>
        <taxon>Ascomycota</taxon>
        <taxon>Pezizomycotina</taxon>
        <taxon>Eurotiomycetes</taxon>
        <taxon>Eurotiomycetidae</taxon>
        <taxon>Eurotiales</taxon>
        <taxon>Aspergillaceae</taxon>
        <taxon>Aspergillus</taxon>
        <taxon>Aspergillus subgen. Circumdati</taxon>
    </lineage>
</organism>